<organism evidence="1 2">
    <name type="scientific">Hygrophoropsis aurantiaca</name>
    <dbReference type="NCBI Taxonomy" id="72124"/>
    <lineage>
        <taxon>Eukaryota</taxon>
        <taxon>Fungi</taxon>
        <taxon>Dikarya</taxon>
        <taxon>Basidiomycota</taxon>
        <taxon>Agaricomycotina</taxon>
        <taxon>Agaricomycetes</taxon>
        <taxon>Agaricomycetidae</taxon>
        <taxon>Boletales</taxon>
        <taxon>Coniophorineae</taxon>
        <taxon>Hygrophoropsidaceae</taxon>
        <taxon>Hygrophoropsis</taxon>
    </lineage>
</organism>
<protein>
    <submittedName>
        <fullName evidence="1">Uncharacterized protein</fullName>
    </submittedName>
</protein>
<gene>
    <name evidence="1" type="ORF">BJ138DRAFT_746950</name>
</gene>
<name>A0ACB7ZWZ8_9AGAM</name>
<proteinExistence type="predicted"/>
<dbReference type="Proteomes" id="UP000790377">
    <property type="component" value="Unassembled WGS sequence"/>
</dbReference>
<keyword evidence="2" id="KW-1185">Reference proteome</keyword>
<accession>A0ACB7ZWZ8</accession>
<reference evidence="1" key="1">
    <citation type="journal article" date="2021" name="New Phytol.">
        <title>Evolutionary innovations through gain and loss of genes in the ectomycorrhizal Boletales.</title>
        <authorList>
            <person name="Wu G."/>
            <person name="Miyauchi S."/>
            <person name="Morin E."/>
            <person name="Kuo A."/>
            <person name="Drula E."/>
            <person name="Varga T."/>
            <person name="Kohler A."/>
            <person name="Feng B."/>
            <person name="Cao Y."/>
            <person name="Lipzen A."/>
            <person name="Daum C."/>
            <person name="Hundley H."/>
            <person name="Pangilinan J."/>
            <person name="Johnson J."/>
            <person name="Barry K."/>
            <person name="LaButti K."/>
            <person name="Ng V."/>
            <person name="Ahrendt S."/>
            <person name="Min B."/>
            <person name="Choi I.G."/>
            <person name="Park H."/>
            <person name="Plett J.M."/>
            <person name="Magnuson J."/>
            <person name="Spatafora J.W."/>
            <person name="Nagy L.G."/>
            <person name="Henrissat B."/>
            <person name="Grigoriev I.V."/>
            <person name="Yang Z.L."/>
            <person name="Xu J."/>
            <person name="Martin F.M."/>
        </authorList>
    </citation>
    <scope>NUCLEOTIDE SEQUENCE</scope>
    <source>
        <strain evidence="1">ATCC 28755</strain>
    </source>
</reference>
<evidence type="ECO:0000313" key="1">
    <source>
        <dbReference type="EMBL" id="KAH7905580.1"/>
    </source>
</evidence>
<comment type="caution">
    <text evidence="1">The sequence shown here is derived from an EMBL/GenBank/DDBJ whole genome shotgun (WGS) entry which is preliminary data.</text>
</comment>
<evidence type="ECO:0000313" key="2">
    <source>
        <dbReference type="Proteomes" id="UP000790377"/>
    </source>
</evidence>
<sequence>MAVSALYTVQHCTLHGGHSSSTVNPRILHNSIAPPPDCKCRVISSVSSDPSTPAPQLMGAAFGDAPSSAAGQTRSVTSQMVWVDEQDLIDAHRSALDGKMYVYKCMWGAPDAPGCGVWFESTRKEISRHLRNYHGIKASGQTSQPCYWNGCNTSMRVDSIARHMISRHLAAMMYCSTCGRTFAREGAFRIHTQGPCPNAKLITRPGPERRTVNSYHYSQEIVSAHRNRSRLTR</sequence>
<dbReference type="EMBL" id="MU268161">
    <property type="protein sequence ID" value="KAH7905580.1"/>
    <property type="molecule type" value="Genomic_DNA"/>
</dbReference>